<dbReference type="Gene3D" id="3.90.180.10">
    <property type="entry name" value="Medium-chain alcohol dehydrogenases, catalytic domain"/>
    <property type="match status" value="1"/>
</dbReference>
<dbReference type="SUPFAM" id="SSF50129">
    <property type="entry name" value="GroES-like"/>
    <property type="match status" value="1"/>
</dbReference>
<dbReference type="InterPro" id="IPR020843">
    <property type="entry name" value="ER"/>
</dbReference>
<dbReference type="EMBL" id="BSUL01000001">
    <property type="protein sequence ID" value="GMA29078.1"/>
    <property type="molecule type" value="Genomic_DNA"/>
</dbReference>
<dbReference type="AlphaFoldDB" id="A0AA37UHN1"/>
<dbReference type="NCBIfam" id="TIGR02823">
    <property type="entry name" value="oxido_YhdH"/>
    <property type="match status" value="1"/>
</dbReference>
<dbReference type="GO" id="GO:0043957">
    <property type="term" value="F:acryloyl-CoA reductase (NADPH) activity"/>
    <property type="evidence" value="ECO:0007669"/>
    <property type="project" value="TreeGrafter"/>
</dbReference>
<evidence type="ECO:0000313" key="4">
    <source>
        <dbReference type="Proteomes" id="UP001157160"/>
    </source>
</evidence>
<dbReference type="InterPro" id="IPR011032">
    <property type="entry name" value="GroES-like_sf"/>
</dbReference>
<keyword evidence="4" id="KW-1185">Reference proteome</keyword>
<dbReference type="Proteomes" id="UP001157160">
    <property type="component" value="Unassembled WGS sequence"/>
</dbReference>
<dbReference type="Gene3D" id="3.40.50.720">
    <property type="entry name" value="NAD(P)-binding Rossmann-like Domain"/>
    <property type="match status" value="1"/>
</dbReference>
<dbReference type="InterPro" id="IPR013149">
    <property type="entry name" value="ADH-like_C"/>
</dbReference>
<proteinExistence type="predicted"/>
<gene>
    <name evidence="3" type="ORF">GCM10025874_23310</name>
</gene>
<reference evidence="3 4" key="1">
    <citation type="journal article" date="2014" name="Int. J. Syst. Evol. Microbiol.">
        <title>Complete genome sequence of Corynebacterium casei LMG S-19264T (=DSM 44701T), isolated from a smear-ripened cheese.</title>
        <authorList>
            <consortium name="US DOE Joint Genome Institute (JGI-PGF)"/>
            <person name="Walter F."/>
            <person name="Albersmeier A."/>
            <person name="Kalinowski J."/>
            <person name="Ruckert C."/>
        </authorList>
    </citation>
    <scope>NUCLEOTIDE SEQUENCE [LARGE SCALE GENOMIC DNA]</scope>
    <source>
        <strain evidence="3 4">NBRC 112289</strain>
    </source>
</reference>
<name>A0AA37UHN1_9MICO</name>
<dbReference type="RefSeq" id="WP_284232840.1">
    <property type="nucleotide sequence ID" value="NZ_BSUL01000001.1"/>
</dbReference>
<sequence>MRTLLVERDGDAIATHLRERDEPTGEVVVDVEYSGVNYKDGLAMAGRPGVIRDHPLVPGIDLAGVVRTSENTGFAPGDRVVLNGSGLGERVDGGLTEVAAVRAEHLVRLPETVSTWEAAAIGTAGFTAMLSVLALERLDAASPYGGGSVLGGDVVVTGAAGGVGTIAIALLAASGRRVIASTGRADAQGAFLRELGAAEVVDRDELSDAGKPLRPTRWTAGIDSVGSTTLAGLLASVRPGGAVAACGLAQGADLPATVLPFILRAVTLAGINSVDAPIALRREAWARLASDLDPALLRSLSTTVPLAEAPGLAERILAGEVRGRTVVDVRA</sequence>
<dbReference type="SMART" id="SM00829">
    <property type="entry name" value="PKS_ER"/>
    <property type="match status" value="1"/>
</dbReference>
<feature type="domain" description="Enoyl reductase (ER)" evidence="2">
    <location>
        <begin position="10"/>
        <end position="327"/>
    </location>
</feature>
<organism evidence="3 4">
    <name type="scientific">Arenivirga flava</name>
    <dbReference type="NCBI Taxonomy" id="1930060"/>
    <lineage>
        <taxon>Bacteria</taxon>
        <taxon>Bacillati</taxon>
        <taxon>Actinomycetota</taxon>
        <taxon>Actinomycetes</taxon>
        <taxon>Micrococcales</taxon>
        <taxon>Microbacteriaceae</taxon>
        <taxon>Arenivirga</taxon>
    </lineage>
</organism>
<dbReference type="PANTHER" id="PTHR43677">
    <property type="entry name" value="SHORT-CHAIN DEHYDROGENASE/REDUCTASE"/>
    <property type="match status" value="1"/>
</dbReference>
<feature type="transmembrane region" description="Helical" evidence="1">
    <location>
        <begin position="118"/>
        <end position="135"/>
    </location>
</feature>
<dbReference type="Pfam" id="PF08240">
    <property type="entry name" value="ADH_N"/>
    <property type="match status" value="1"/>
</dbReference>
<evidence type="ECO:0000259" key="2">
    <source>
        <dbReference type="SMART" id="SM00829"/>
    </source>
</evidence>
<dbReference type="InterPro" id="IPR014188">
    <property type="entry name" value="Acrylyl-CoA_reductase_AcuI"/>
</dbReference>
<dbReference type="SUPFAM" id="SSF51735">
    <property type="entry name" value="NAD(P)-binding Rossmann-fold domains"/>
    <property type="match status" value="1"/>
</dbReference>
<dbReference type="Pfam" id="PF00107">
    <property type="entry name" value="ADH_zinc_N"/>
    <property type="match status" value="1"/>
</dbReference>
<dbReference type="CDD" id="cd08288">
    <property type="entry name" value="MDR_yhdh"/>
    <property type="match status" value="1"/>
</dbReference>
<keyword evidence="1" id="KW-1133">Transmembrane helix</keyword>
<dbReference type="PANTHER" id="PTHR43677:SF1">
    <property type="entry name" value="ACRYLYL-COA REDUCTASE ACUI-RELATED"/>
    <property type="match status" value="1"/>
</dbReference>
<evidence type="ECO:0000313" key="3">
    <source>
        <dbReference type="EMBL" id="GMA29078.1"/>
    </source>
</evidence>
<dbReference type="InterPro" id="IPR051397">
    <property type="entry name" value="Zn-ADH-like_protein"/>
</dbReference>
<accession>A0AA37UHN1</accession>
<evidence type="ECO:0000256" key="1">
    <source>
        <dbReference type="SAM" id="Phobius"/>
    </source>
</evidence>
<dbReference type="InterPro" id="IPR013154">
    <property type="entry name" value="ADH-like_N"/>
</dbReference>
<dbReference type="InterPro" id="IPR036291">
    <property type="entry name" value="NAD(P)-bd_dom_sf"/>
</dbReference>
<comment type="caution">
    <text evidence="3">The sequence shown here is derived from an EMBL/GenBank/DDBJ whole genome shotgun (WGS) entry which is preliminary data.</text>
</comment>
<keyword evidence="1" id="KW-0812">Transmembrane</keyword>
<protein>
    <submittedName>
        <fullName evidence="3">Quinone oxidoreductase YhdH/YhfP family protein</fullName>
    </submittedName>
</protein>
<feature type="transmembrane region" description="Helical" evidence="1">
    <location>
        <begin position="155"/>
        <end position="174"/>
    </location>
</feature>
<keyword evidence="1" id="KW-0472">Membrane</keyword>